<accession>A0A2R5F4D1</accession>
<organism evidence="2 3">
    <name type="scientific">Paenibacillus agaridevorans</name>
    <dbReference type="NCBI Taxonomy" id="171404"/>
    <lineage>
        <taxon>Bacteria</taxon>
        <taxon>Bacillati</taxon>
        <taxon>Bacillota</taxon>
        <taxon>Bacilli</taxon>
        <taxon>Bacillales</taxon>
        <taxon>Paenibacillaceae</taxon>
        <taxon>Paenibacillus</taxon>
    </lineage>
</organism>
<feature type="transmembrane region" description="Helical" evidence="1">
    <location>
        <begin position="35"/>
        <end position="58"/>
    </location>
</feature>
<keyword evidence="1" id="KW-1133">Transmembrane helix</keyword>
<keyword evidence="1" id="KW-0812">Transmembrane</keyword>
<protein>
    <submittedName>
        <fullName evidence="2">Uncharacterized protein</fullName>
    </submittedName>
</protein>
<dbReference type="AlphaFoldDB" id="A0A2R5F4D1"/>
<keyword evidence="1" id="KW-0472">Membrane</keyword>
<keyword evidence="3" id="KW-1185">Reference proteome</keyword>
<reference evidence="2 3" key="1">
    <citation type="submission" date="2017-08" db="EMBL/GenBank/DDBJ databases">
        <title>Substantial Increase in Enzyme Production by Combined Drug-Resistance Mutations in Paenibacillus agaridevorans.</title>
        <authorList>
            <person name="Tanaka Y."/>
            <person name="Funane K."/>
            <person name="Hosaka T."/>
            <person name="Shiwa Y."/>
            <person name="Fujita N."/>
            <person name="Miyazaki T."/>
            <person name="Yoshikawa H."/>
            <person name="Murakami K."/>
            <person name="Kasahara K."/>
            <person name="Inaoka T."/>
            <person name="Hiraga Y."/>
            <person name="Ochi K."/>
        </authorList>
    </citation>
    <scope>NUCLEOTIDE SEQUENCE [LARGE SCALE GENOMIC DNA]</scope>
    <source>
        <strain evidence="2 3">T-3040</strain>
    </source>
</reference>
<gene>
    <name evidence="2" type="ORF">PAT3040_05779</name>
</gene>
<evidence type="ECO:0000313" key="2">
    <source>
        <dbReference type="EMBL" id="GBG11001.1"/>
    </source>
</evidence>
<name>A0A2R5F4D1_9BACL</name>
<dbReference type="EMBL" id="BDQX01000376">
    <property type="protein sequence ID" value="GBG11001.1"/>
    <property type="molecule type" value="Genomic_DNA"/>
</dbReference>
<evidence type="ECO:0000313" key="3">
    <source>
        <dbReference type="Proteomes" id="UP000245202"/>
    </source>
</evidence>
<sequence length="87" mass="10079">IVLGALEAGMVFGELIIDQRQLRRLPYRIQRIGNAGGQLGMVIVPNYDGILIYLLISLRNVQMERERRSYPNRTQRIMDKAKHFPVK</sequence>
<feature type="non-terminal residue" evidence="2">
    <location>
        <position position="1"/>
    </location>
</feature>
<comment type="caution">
    <text evidence="2">The sequence shown here is derived from an EMBL/GenBank/DDBJ whole genome shotgun (WGS) entry which is preliminary data.</text>
</comment>
<proteinExistence type="predicted"/>
<evidence type="ECO:0000256" key="1">
    <source>
        <dbReference type="SAM" id="Phobius"/>
    </source>
</evidence>
<dbReference type="Proteomes" id="UP000245202">
    <property type="component" value="Unassembled WGS sequence"/>
</dbReference>